<proteinExistence type="predicted"/>
<name>A0A8E2EYS6_9PEZI</name>
<dbReference type="Gene3D" id="3.40.50.150">
    <property type="entry name" value="Vaccinia Virus protein VP39"/>
    <property type="match status" value="1"/>
</dbReference>
<evidence type="ECO:0000313" key="2">
    <source>
        <dbReference type="Proteomes" id="UP000250140"/>
    </source>
</evidence>
<dbReference type="SUPFAM" id="SSF53335">
    <property type="entry name" value="S-adenosyl-L-methionine-dependent methyltransferases"/>
    <property type="match status" value="1"/>
</dbReference>
<dbReference type="EMBL" id="KV749881">
    <property type="protein sequence ID" value="OCL07407.1"/>
    <property type="molecule type" value="Genomic_DNA"/>
</dbReference>
<keyword evidence="2" id="KW-1185">Reference proteome</keyword>
<dbReference type="AlphaFoldDB" id="A0A8E2EYS6"/>
<accession>A0A8E2EYS6</accession>
<dbReference type="CDD" id="cd02440">
    <property type="entry name" value="AdoMet_MTases"/>
    <property type="match status" value="1"/>
</dbReference>
<protein>
    <submittedName>
        <fullName evidence="1">Uncharacterized protein</fullName>
    </submittedName>
</protein>
<gene>
    <name evidence="1" type="ORF">AOQ84DRAFT_364989</name>
</gene>
<dbReference type="InterPro" id="IPR029063">
    <property type="entry name" value="SAM-dependent_MTases_sf"/>
</dbReference>
<sequence>MDVAITHIEEAIKLTSFRVLTPNDEIENERLDIHHELMLVTLSRKLHPAPISENIQKAIDLGTGTGIWAIDFADPYPSAEVIGNDLSPTQPPLCTKRGGWVEFQDQDTTPYSPDGSLTPSHSIHQFHTVTGEAQESKGYNMRPGPYLQQWVINASFTNVTCHKFIMPLAFGVVPAAP</sequence>
<dbReference type="Proteomes" id="UP000250140">
    <property type="component" value="Unassembled WGS sequence"/>
</dbReference>
<evidence type="ECO:0000313" key="1">
    <source>
        <dbReference type="EMBL" id="OCL07407.1"/>
    </source>
</evidence>
<dbReference type="OrthoDB" id="2013972at2759"/>
<organism evidence="1 2">
    <name type="scientific">Glonium stellatum</name>
    <dbReference type="NCBI Taxonomy" id="574774"/>
    <lineage>
        <taxon>Eukaryota</taxon>
        <taxon>Fungi</taxon>
        <taxon>Dikarya</taxon>
        <taxon>Ascomycota</taxon>
        <taxon>Pezizomycotina</taxon>
        <taxon>Dothideomycetes</taxon>
        <taxon>Pleosporomycetidae</taxon>
        <taxon>Gloniales</taxon>
        <taxon>Gloniaceae</taxon>
        <taxon>Glonium</taxon>
    </lineage>
</organism>
<reference evidence="1 2" key="1">
    <citation type="journal article" date="2016" name="Nat. Commun.">
        <title>Ectomycorrhizal ecology is imprinted in the genome of the dominant symbiotic fungus Cenococcum geophilum.</title>
        <authorList>
            <consortium name="DOE Joint Genome Institute"/>
            <person name="Peter M."/>
            <person name="Kohler A."/>
            <person name="Ohm R.A."/>
            <person name="Kuo A."/>
            <person name="Krutzmann J."/>
            <person name="Morin E."/>
            <person name="Arend M."/>
            <person name="Barry K.W."/>
            <person name="Binder M."/>
            <person name="Choi C."/>
            <person name="Clum A."/>
            <person name="Copeland A."/>
            <person name="Grisel N."/>
            <person name="Haridas S."/>
            <person name="Kipfer T."/>
            <person name="LaButti K."/>
            <person name="Lindquist E."/>
            <person name="Lipzen A."/>
            <person name="Maire R."/>
            <person name="Meier B."/>
            <person name="Mihaltcheva S."/>
            <person name="Molinier V."/>
            <person name="Murat C."/>
            <person name="Poggeler S."/>
            <person name="Quandt C.A."/>
            <person name="Sperisen C."/>
            <person name="Tritt A."/>
            <person name="Tisserant E."/>
            <person name="Crous P.W."/>
            <person name="Henrissat B."/>
            <person name="Nehls U."/>
            <person name="Egli S."/>
            <person name="Spatafora J.W."/>
            <person name="Grigoriev I.V."/>
            <person name="Martin F.M."/>
        </authorList>
    </citation>
    <scope>NUCLEOTIDE SEQUENCE [LARGE SCALE GENOMIC DNA]</scope>
    <source>
        <strain evidence="1 2">CBS 207.34</strain>
    </source>
</reference>